<keyword evidence="1" id="KW-0472">Membrane</keyword>
<dbReference type="Proteomes" id="UP001438707">
    <property type="component" value="Unassembled WGS sequence"/>
</dbReference>
<keyword evidence="1" id="KW-0812">Transmembrane</keyword>
<gene>
    <name evidence="2" type="ORF">WJX74_008750</name>
</gene>
<reference evidence="2 3" key="1">
    <citation type="journal article" date="2024" name="Nat. Commun.">
        <title>Phylogenomics reveals the evolutionary origins of lichenization in chlorophyte algae.</title>
        <authorList>
            <person name="Puginier C."/>
            <person name="Libourel C."/>
            <person name="Otte J."/>
            <person name="Skaloud P."/>
            <person name="Haon M."/>
            <person name="Grisel S."/>
            <person name="Petersen M."/>
            <person name="Berrin J.G."/>
            <person name="Delaux P.M."/>
            <person name="Dal Grande F."/>
            <person name="Keller J."/>
        </authorList>
    </citation>
    <scope>NUCLEOTIDE SEQUENCE [LARGE SCALE GENOMIC DNA]</scope>
    <source>
        <strain evidence="2 3">SAG 2145</strain>
    </source>
</reference>
<keyword evidence="3" id="KW-1185">Reference proteome</keyword>
<name>A0AAW1RCD4_9CHLO</name>
<evidence type="ECO:0000256" key="1">
    <source>
        <dbReference type="SAM" id="Phobius"/>
    </source>
</evidence>
<feature type="transmembrane region" description="Helical" evidence="1">
    <location>
        <begin position="225"/>
        <end position="245"/>
    </location>
</feature>
<comment type="caution">
    <text evidence="2">The sequence shown here is derived from an EMBL/GenBank/DDBJ whole genome shotgun (WGS) entry which is preliminary data.</text>
</comment>
<dbReference type="EMBL" id="JALJOS010000014">
    <property type="protein sequence ID" value="KAK9831237.1"/>
    <property type="molecule type" value="Genomic_DNA"/>
</dbReference>
<keyword evidence="1" id="KW-1133">Transmembrane helix</keyword>
<dbReference type="Gene3D" id="2.30.42.10">
    <property type="match status" value="1"/>
</dbReference>
<organism evidence="2 3">
    <name type="scientific">Apatococcus lobatus</name>
    <dbReference type="NCBI Taxonomy" id="904363"/>
    <lineage>
        <taxon>Eukaryota</taxon>
        <taxon>Viridiplantae</taxon>
        <taxon>Chlorophyta</taxon>
        <taxon>core chlorophytes</taxon>
        <taxon>Trebouxiophyceae</taxon>
        <taxon>Chlorellales</taxon>
        <taxon>Chlorellaceae</taxon>
        <taxon>Apatococcus</taxon>
    </lineage>
</organism>
<accession>A0AAW1RCD4</accession>
<dbReference type="InterPro" id="IPR036034">
    <property type="entry name" value="PDZ_sf"/>
</dbReference>
<evidence type="ECO:0000313" key="3">
    <source>
        <dbReference type="Proteomes" id="UP001438707"/>
    </source>
</evidence>
<dbReference type="SUPFAM" id="SSF50156">
    <property type="entry name" value="PDZ domain-like"/>
    <property type="match status" value="1"/>
</dbReference>
<protein>
    <recommendedName>
        <fullName evidence="4">PDZ domain-containing protein</fullName>
    </recommendedName>
</protein>
<evidence type="ECO:0000313" key="2">
    <source>
        <dbReference type="EMBL" id="KAK9831237.1"/>
    </source>
</evidence>
<dbReference type="AlphaFoldDB" id="A0AAW1RCD4"/>
<proteinExistence type="predicted"/>
<evidence type="ECO:0008006" key="4">
    <source>
        <dbReference type="Google" id="ProtNLM"/>
    </source>
</evidence>
<sequence>MQTTQQMQKAPAASVIVPTLRLQDASAPCSKRRRSAARSLRSALVAKPLAARSANLLCKASRSVSKVQAAATAEDSWRLTLQTDEAKVSMRFGEIAENERNKIIVVSDVAKGSEADKAGLKPGQRIYAISDPINTNEMLDMKTNASRQGVLRALANRVPQQIFLQVSKAPPASAQKLIDESGGDYRGALESQSTRTGSAVAISPERLADRQSFMETPPDSGRSTFAAVAFVLLFVLPAIFLIVAIQSGYLRQIGGDYGF</sequence>